<dbReference type="EMBL" id="JAENGP010000002">
    <property type="protein sequence ID" value="MBK1780077.1"/>
    <property type="molecule type" value="Genomic_DNA"/>
</dbReference>
<dbReference type="Pfam" id="PF00126">
    <property type="entry name" value="HTH_1"/>
    <property type="match status" value="1"/>
</dbReference>
<gene>
    <name evidence="6" type="ORF">JHL22_02470</name>
</gene>
<accession>A0ABS1E8R8</accession>
<evidence type="ECO:0000256" key="1">
    <source>
        <dbReference type="ARBA" id="ARBA00009437"/>
    </source>
</evidence>
<evidence type="ECO:0000259" key="5">
    <source>
        <dbReference type="PROSITE" id="PS50931"/>
    </source>
</evidence>
<dbReference type="SUPFAM" id="SSF46785">
    <property type="entry name" value="Winged helix' DNA-binding domain"/>
    <property type="match status" value="1"/>
</dbReference>
<dbReference type="InterPro" id="IPR005119">
    <property type="entry name" value="LysR_subst-bd"/>
</dbReference>
<evidence type="ECO:0000256" key="4">
    <source>
        <dbReference type="ARBA" id="ARBA00023163"/>
    </source>
</evidence>
<keyword evidence="2" id="KW-0805">Transcription regulation</keyword>
<evidence type="ECO:0000256" key="2">
    <source>
        <dbReference type="ARBA" id="ARBA00023015"/>
    </source>
</evidence>
<dbReference type="SUPFAM" id="SSF53850">
    <property type="entry name" value="Periplasmic binding protein-like II"/>
    <property type="match status" value="1"/>
</dbReference>
<comment type="similarity">
    <text evidence="1">Belongs to the LysR transcriptional regulatory family.</text>
</comment>
<keyword evidence="3" id="KW-0238">DNA-binding</keyword>
<evidence type="ECO:0000313" key="7">
    <source>
        <dbReference type="Proteomes" id="UP000635316"/>
    </source>
</evidence>
<reference evidence="6 7" key="1">
    <citation type="submission" date="2020-12" db="EMBL/GenBank/DDBJ databases">
        <authorList>
            <person name="Lu T."/>
            <person name="Wang Q."/>
            <person name="Han X."/>
        </authorList>
    </citation>
    <scope>NUCLEOTIDE SEQUENCE [LARGE SCALE GENOMIC DNA]</scope>
    <source>
        <strain evidence="6 7">WQ 585</strain>
    </source>
</reference>
<dbReference type="Proteomes" id="UP000635316">
    <property type="component" value="Unassembled WGS sequence"/>
</dbReference>
<dbReference type="InterPro" id="IPR050950">
    <property type="entry name" value="HTH-type_LysR_regulators"/>
</dbReference>
<keyword evidence="7" id="KW-1185">Reference proteome</keyword>
<comment type="caution">
    <text evidence="6">The sequence shown here is derived from an EMBL/GenBank/DDBJ whole genome shotgun (WGS) entry which is preliminary data.</text>
</comment>
<keyword evidence="4" id="KW-0804">Transcription</keyword>
<protein>
    <submittedName>
        <fullName evidence="6">LysR family transcriptional regulator</fullName>
    </submittedName>
</protein>
<name>A0ABS1E8R8_9BURK</name>
<evidence type="ECO:0000313" key="6">
    <source>
        <dbReference type="EMBL" id="MBK1780077.1"/>
    </source>
</evidence>
<evidence type="ECO:0000256" key="3">
    <source>
        <dbReference type="ARBA" id="ARBA00023125"/>
    </source>
</evidence>
<dbReference type="PANTHER" id="PTHR30419:SF8">
    <property type="entry name" value="NITROGEN ASSIMILATION TRANSCRIPTIONAL ACTIVATOR-RELATED"/>
    <property type="match status" value="1"/>
</dbReference>
<proteinExistence type="inferred from homology"/>
<organism evidence="6 7">
    <name type="scientific">Advenella mandrilli</name>
    <dbReference type="NCBI Taxonomy" id="2800330"/>
    <lineage>
        <taxon>Bacteria</taxon>
        <taxon>Pseudomonadati</taxon>
        <taxon>Pseudomonadota</taxon>
        <taxon>Betaproteobacteria</taxon>
        <taxon>Burkholderiales</taxon>
        <taxon>Alcaligenaceae</taxon>
    </lineage>
</organism>
<dbReference type="PRINTS" id="PR00039">
    <property type="entry name" value="HTHLYSR"/>
</dbReference>
<dbReference type="Gene3D" id="1.10.10.10">
    <property type="entry name" value="Winged helix-like DNA-binding domain superfamily/Winged helix DNA-binding domain"/>
    <property type="match status" value="1"/>
</dbReference>
<dbReference type="RefSeq" id="WP_200233457.1">
    <property type="nucleotide sequence ID" value="NZ_JAENGP010000002.1"/>
</dbReference>
<dbReference type="InterPro" id="IPR036390">
    <property type="entry name" value="WH_DNA-bd_sf"/>
</dbReference>
<dbReference type="InterPro" id="IPR000847">
    <property type="entry name" value="LysR_HTH_N"/>
</dbReference>
<dbReference type="Pfam" id="PF03466">
    <property type="entry name" value="LysR_substrate"/>
    <property type="match status" value="1"/>
</dbReference>
<dbReference type="Gene3D" id="3.40.190.290">
    <property type="match status" value="1"/>
</dbReference>
<dbReference type="InterPro" id="IPR036388">
    <property type="entry name" value="WH-like_DNA-bd_sf"/>
</dbReference>
<dbReference type="PANTHER" id="PTHR30419">
    <property type="entry name" value="HTH-TYPE TRANSCRIPTIONAL REGULATOR YBHD"/>
    <property type="match status" value="1"/>
</dbReference>
<dbReference type="CDD" id="cd08440">
    <property type="entry name" value="PBP2_LTTR_like_4"/>
    <property type="match status" value="1"/>
</dbReference>
<dbReference type="PROSITE" id="PS50931">
    <property type="entry name" value="HTH_LYSR"/>
    <property type="match status" value="1"/>
</dbReference>
<feature type="domain" description="HTH lysR-type" evidence="5">
    <location>
        <begin position="1"/>
        <end position="60"/>
    </location>
</feature>
<sequence length="300" mass="33221">MDISTKHLKAFRVLAAEKNFTKAANLCHLTQPALSVLIQNLEQLVGTKLFIRNTRNVVLTPEGLLFEAIADELLQNFENAFTELKQHVSRQTGQVSVAALPSVSVGCLIPVVAKFRQEYPGISVSLFDVSADECLRLVNEKKVDFALTSVVSLHPQLSCEKLCSDSFFLVCSKNHSLASRKKLTHKEVMKYPIIQFAKSTSIRQHLDASFYPEKLVSDMEVFNLSTVAGLVENNIGISIIPEMALFPFIKPSIRAIPLELAIPNRIISLVRVRENAQSVAALTLIDLLKSTFSLNPETSS</sequence>